<dbReference type="InterPro" id="IPR005829">
    <property type="entry name" value="Sugar_transporter_CS"/>
</dbReference>
<feature type="transmembrane region" description="Helical" evidence="8">
    <location>
        <begin position="256"/>
        <end position="276"/>
    </location>
</feature>
<dbReference type="PANTHER" id="PTHR23517">
    <property type="entry name" value="RESISTANCE PROTEIN MDTM, PUTATIVE-RELATED-RELATED"/>
    <property type="match status" value="1"/>
</dbReference>
<feature type="transmembrane region" description="Helical" evidence="8">
    <location>
        <begin position="160"/>
        <end position="181"/>
    </location>
</feature>
<evidence type="ECO:0000256" key="5">
    <source>
        <dbReference type="ARBA" id="ARBA00022989"/>
    </source>
</evidence>
<protein>
    <submittedName>
        <fullName evidence="10">Putative drug resistance transporter</fullName>
    </submittedName>
</protein>
<evidence type="ECO:0000313" key="11">
    <source>
        <dbReference type="Proteomes" id="UP000035083"/>
    </source>
</evidence>
<dbReference type="Proteomes" id="UP000035083">
    <property type="component" value="Unassembled WGS sequence"/>
</dbReference>
<evidence type="ECO:0000256" key="2">
    <source>
        <dbReference type="ARBA" id="ARBA00022448"/>
    </source>
</evidence>
<dbReference type="InterPro" id="IPR020846">
    <property type="entry name" value="MFS_dom"/>
</dbReference>
<feature type="transmembrane region" description="Helical" evidence="8">
    <location>
        <begin position="373"/>
        <end position="393"/>
    </location>
</feature>
<keyword evidence="5 8" id="KW-1133">Transmembrane helix</keyword>
<evidence type="ECO:0000259" key="9">
    <source>
        <dbReference type="PROSITE" id="PS50850"/>
    </source>
</evidence>
<evidence type="ECO:0000256" key="8">
    <source>
        <dbReference type="SAM" id="Phobius"/>
    </source>
</evidence>
<accession>L7LMZ2</accession>
<dbReference type="RefSeq" id="WP_006897669.1">
    <property type="nucleotide sequence ID" value="NZ_BANU01000031.1"/>
</dbReference>
<comment type="subcellular location">
    <subcellularLocation>
        <location evidence="1">Cell membrane</location>
        <topology evidence="1">Multi-pass membrane protein</topology>
    </subcellularLocation>
</comment>
<dbReference type="GO" id="GO:0022857">
    <property type="term" value="F:transmembrane transporter activity"/>
    <property type="evidence" value="ECO:0007669"/>
    <property type="project" value="InterPro"/>
</dbReference>
<proteinExistence type="predicted"/>
<keyword evidence="3" id="KW-1003">Cell membrane</keyword>
<feature type="region of interest" description="Disordered" evidence="7">
    <location>
        <begin position="190"/>
        <end position="214"/>
    </location>
</feature>
<dbReference type="InterPro" id="IPR036259">
    <property type="entry name" value="MFS_trans_sf"/>
</dbReference>
<feature type="transmembrane region" description="Helical" evidence="8">
    <location>
        <begin position="100"/>
        <end position="120"/>
    </location>
</feature>
<dbReference type="PROSITE" id="PS00216">
    <property type="entry name" value="SUGAR_TRANSPORT_1"/>
    <property type="match status" value="1"/>
</dbReference>
<evidence type="ECO:0000256" key="7">
    <source>
        <dbReference type="SAM" id="MobiDB-lite"/>
    </source>
</evidence>
<feature type="transmembrane region" description="Helical" evidence="8">
    <location>
        <begin position="132"/>
        <end position="154"/>
    </location>
</feature>
<sequence length="403" mass="40521">MTTTADRRNLWTVLALLFTTGWATNHFVAMMPVLHDRNGIGDAALEGAFGVYAIGLLPGLLTGGGISDRVGRKPVVLVGATGAALGNLLMLLWHTEPGVFVGRFAVGLGVGLAVSAGTAWSADVGGSRGTVFAGAVLTSGFTVGPLASGLIAQFTDGAALIAPFAVTVTGSLLAVVAGLAVPNSRRTVAESTVMESTDAESPDTESTDVTDSTVRGPRSLSRALVTSLPMSLWVFASVTISVVTMAGRMSSFSGPWVPGVAAVLALGSGVAVQVIARRNSWGARAGVCGALLSAVGFVIVAASGSDPAPVAFVAASIVLGSGYGLCLREGLLDVETFAPADRIGLATGIFYVGTYLGFGLPVLLRVIAPTVGIVAPIVVLAVMAAGCAGIRGMQLRSGVLAGR</sequence>
<dbReference type="SUPFAM" id="SSF103473">
    <property type="entry name" value="MFS general substrate transporter"/>
    <property type="match status" value="1"/>
</dbReference>
<dbReference type="PANTHER" id="PTHR23517:SF13">
    <property type="entry name" value="MAJOR FACILITATOR SUPERFAMILY MFS_1"/>
    <property type="match status" value="1"/>
</dbReference>
<dbReference type="EMBL" id="BANU01000031">
    <property type="protein sequence ID" value="GAC62264.1"/>
    <property type="molecule type" value="Genomic_DNA"/>
</dbReference>
<keyword evidence="6 8" id="KW-0472">Membrane</keyword>
<name>L7LMZ2_9ACTN</name>
<feature type="domain" description="Major facilitator superfamily (MFS) profile" evidence="9">
    <location>
        <begin position="9"/>
        <end position="403"/>
    </location>
</feature>
<keyword evidence="11" id="KW-1185">Reference proteome</keyword>
<comment type="caution">
    <text evidence="10">The sequence shown here is derived from an EMBL/GenBank/DDBJ whole genome shotgun (WGS) entry which is preliminary data.</text>
</comment>
<reference evidence="10 11" key="1">
    <citation type="submission" date="2012-12" db="EMBL/GenBank/DDBJ databases">
        <title>Whole genome shotgun sequence of Gordonia sihwensis NBRC 108236.</title>
        <authorList>
            <person name="Yoshida I."/>
            <person name="Hosoyama A."/>
            <person name="Tsuchikane K."/>
            <person name="Ando Y."/>
            <person name="Baba S."/>
            <person name="Ohji S."/>
            <person name="Hamada M."/>
            <person name="Tamura T."/>
            <person name="Yamazoe A."/>
            <person name="Yamazaki S."/>
            <person name="Fujita N."/>
        </authorList>
    </citation>
    <scope>NUCLEOTIDE SEQUENCE [LARGE SCALE GENOMIC DNA]</scope>
    <source>
        <strain evidence="10 11">NBRC 108236</strain>
    </source>
</reference>
<evidence type="ECO:0000256" key="6">
    <source>
        <dbReference type="ARBA" id="ARBA00023136"/>
    </source>
</evidence>
<feature type="compositionally biased region" description="Acidic residues" evidence="7">
    <location>
        <begin position="197"/>
        <end position="208"/>
    </location>
</feature>
<evidence type="ECO:0000313" key="10">
    <source>
        <dbReference type="EMBL" id="GAC62264.1"/>
    </source>
</evidence>
<feature type="transmembrane region" description="Helical" evidence="8">
    <location>
        <begin position="74"/>
        <end position="94"/>
    </location>
</feature>
<feature type="transmembrane region" description="Helical" evidence="8">
    <location>
        <begin position="283"/>
        <end position="302"/>
    </location>
</feature>
<evidence type="ECO:0000256" key="1">
    <source>
        <dbReference type="ARBA" id="ARBA00004651"/>
    </source>
</evidence>
<dbReference type="eggNOG" id="COG0477">
    <property type="taxonomic scope" value="Bacteria"/>
</dbReference>
<dbReference type="Pfam" id="PF07690">
    <property type="entry name" value="MFS_1"/>
    <property type="match status" value="1"/>
</dbReference>
<feature type="transmembrane region" description="Helical" evidence="8">
    <location>
        <begin position="47"/>
        <end position="67"/>
    </location>
</feature>
<dbReference type="AlphaFoldDB" id="L7LMZ2"/>
<dbReference type="PROSITE" id="PS50850">
    <property type="entry name" value="MFS"/>
    <property type="match status" value="1"/>
</dbReference>
<feature type="transmembrane region" description="Helical" evidence="8">
    <location>
        <begin position="223"/>
        <end position="244"/>
    </location>
</feature>
<organism evidence="10 11">
    <name type="scientific">Gordonia sihwensis NBRC 108236</name>
    <dbReference type="NCBI Taxonomy" id="1223544"/>
    <lineage>
        <taxon>Bacteria</taxon>
        <taxon>Bacillati</taxon>
        <taxon>Actinomycetota</taxon>
        <taxon>Actinomycetes</taxon>
        <taxon>Mycobacteriales</taxon>
        <taxon>Gordoniaceae</taxon>
        <taxon>Gordonia</taxon>
    </lineage>
</organism>
<feature type="transmembrane region" description="Helical" evidence="8">
    <location>
        <begin position="348"/>
        <end position="367"/>
    </location>
</feature>
<dbReference type="InterPro" id="IPR011701">
    <property type="entry name" value="MFS"/>
</dbReference>
<evidence type="ECO:0000256" key="4">
    <source>
        <dbReference type="ARBA" id="ARBA00022692"/>
    </source>
</evidence>
<keyword evidence="2" id="KW-0813">Transport</keyword>
<gene>
    <name evidence="10" type="ORF">GSI01S_31_00400</name>
</gene>
<keyword evidence="4 8" id="KW-0812">Transmembrane</keyword>
<dbReference type="Gene3D" id="1.20.1250.20">
    <property type="entry name" value="MFS general substrate transporter like domains"/>
    <property type="match status" value="1"/>
</dbReference>
<dbReference type="GO" id="GO:0005886">
    <property type="term" value="C:plasma membrane"/>
    <property type="evidence" value="ECO:0007669"/>
    <property type="project" value="UniProtKB-SubCell"/>
</dbReference>
<dbReference type="InterPro" id="IPR050171">
    <property type="entry name" value="MFS_Transporters"/>
</dbReference>
<feature type="transmembrane region" description="Helical" evidence="8">
    <location>
        <begin position="308"/>
        <end position="327"/>
    </location>
</feature>
<evidence type="ECO:0000256" key="3">
    <source>
        <dbReference type="ARBA" id="ARBA00022475"/>
    </source>
</evidence>